<dbReference type="Proteomes" id="UP000526408">
    <property type="component" value="Unassembled WGS sequence"/>
</dbReference>
<dbReference type="InterPro" id="IPR005255">
    <property type="entry name" value="PdxA_fam"/>
</dbReference>
<dbReference type="GO" id="GO:0008270">
    <property type="term" value="F:zinc ion binding"/>
    <property type="evidence" value="ECO:0007669"/>
    <property type="project" value="UniProtKB-UniRule"/>
</dbReference>
<evidence type="ECO:0000313" key="8">
    <source>
        <dbReference type="EMBL" id="NKX44735.1"/>
    </source>
</evidence>
<dbReference type="AlphaFoldDB" id="A0A7X6GYI6"/>
<dbReference type="NCBIfam" id="TIGR00557">
    <property type="entry name" value="pdxA"/>
    <property type="match status" value="1"/>
</dbReference>
<comment type="catalytic activity">
    <reaction evidence="7">
        <text>4-(phosphooxy)-L-threonine + NAD(+) = 3-amino-2-oxopropyl phosphate + CO2 + NADH</text>
        <dbReference type="Rhea" id="RHEA:32275"/>
        <dbReference type="ChEBI" id="CHEBI:16526"/>
        <dbReference type="ChEBI" id="CHEBI:57279"/>
        <dbReference type="ChEBI" id="CHEBI:57540"/>
        <dbReference type="ChEBI" id="CHEBI:57945"/>
        <dbReference type="ChEBI" id="CHEBI:58452"/>
        <dbReference type="EC" id="1.1.1.262"/>
    </reaction>
</comment>
<comment type="subcellular location">
    <subcellularLocation>
        <location evidence="7">Cytoplasm</location>
    </subcellularLocation>
</comment>
<dbReference type="GO" id="GO:0051287">
    <property type="term" value="F:NAD binding"/>
    <property type="evidence" value="ECO:0007669"/>
    <property type="project" value="InterPro"/>
</dbReference>
<protein>
    <recommendedName>
        <fullName evidence="7">4-hydroxythreonine-4-phosphate dehydrogenase</fullName>
        <ecNumber evidence="7">1.1.1.262</ecNumber>
    </recommendedName>
    <alternativeName>
        <fullName evidence="7">4-(phosphohydroxy)-L-threonine dehydrogenase</fullName>
    </alternativeName>
</protein>
<comment type="subunit">
    <text evidence="7">Homodimer.</text>
</comment>
<dbReference type="Pfam" id="PF04166">
    <property type="entry name" value="PdxA"/>
    <property type="match status" value="1"/>
</dbReference>
<dbReference type="GO" id="GO:0000287">
    <property type="term" value="F:magnesium ion binding"/>
    <property type="evidence" value="ECO:0007669"/>
    <property type="project" value="UniProtKB-UniRule"/>
</dbReference>
<reference evidence="8 9" key="1">
    <citation type="submission" date="2020-04" db="EMBL/GenBank/DDBJ databases">
        <authorList>
            <person name="Yoon J."/>
        </authorList>
    </citation>
    <scope>NUCLEOTIDE SEQUENCE [LARGE SCALE GENOMIC DNA]</scope>
    <source>
        <strain evidence="8 9">KMU-115</strain>
    </source>
</reference>
<keyword evidence="3 7" id="KW-0521">NADP</keyword>
<feature type="binding site" evidence="7">
    <location>
        <position position="132"/>
    </location>
    <ligand>
        <name>substrate</name>
    </ligand>
</feature>
<dbReference type="UniPathway" id="UPA00244">
    <property type="reaction ID" value="UER00312"/>
</dbReference>
<comment type="caution">
    <text evidence="8">The sequence shown here is derived from an EMBL/GenBank/DDBJ whole genome shotgun (WGS) entry which is preliminary data.</text>
</comment>
<dbReference type="PANTHER" id="PTHR30004:SF6">
    <property type="entry name" value="D-THREONATE 4-PHOSPHATE DEHYDROGENASE"/>
    <property type="match status" value="1"/>
</dbReference>
<feature type="binding site" evidence="7">
    <location>
        <position position="279"/>
    </location>
    <ligand>
        <name>substrate</name>
    </ligand>
</feature>
<feature type="binding site" evidence="7">
    <location>
        <position position="133"/>
    </location>
    <ligand>
        <name>substrate</name>
    </ligand>
</feature>
<evidence type="ECO:0000256" key="5">
    <source>
        <dbReference type="ARBA" id="ARBA00023027"/>
    </source>
</evidence>
<organism evidence="8 9">
    <name type="scientific">Roseicyclus persicicus</name>
    <dbReference type="NCBI Taxonomy" id="2650661"/>
    <lineage>
        <taxon>Bacteria</taxon>
        <taxon>Pseudomonadati</taxon>
        <taxon>Pseudomonadota</taxon>
        <taxon>Alphaproteobacteria</taxon>
        <taxon>Rhodobacterales</taxon>
        <taxon>Roseobacteraceae</taxon>
        <taxon>Roseicyclus</taxon>
    </lineage>
</organism>
<keyword evidence="2 7" id="KW-0479">Metal-binding</keyword>
<evidence type="ECO:0000256" key="2">
    <source>
        <dbReference type="ARBA" id="ARBA00022723"/>
    </source>
</evidence>
<dbReference type="GO" id="GO:0005737">
    <property type="term" value="C:cytoplasm"/>
    <property type="evidence" value="ECO:0007669"/>
    <property type="project" value="UniProtKB-SubCell"/>
</dbReference>
<sequence>MSGPAPIAVTIGEPAGVGPEIAAKAWERLGARLPFFVIGDPAHLSGLGVRPVPIARPADAAHAALTGLPVLNHPFPAPATPGRPEPANAAAVIEAIARGVELVTRGEAAALTTLPIHKKALKDGAGFRFPGHTEYLAHLAGVDRVVMMLACPELRVVPTTIHIPLAEVPAALTAELLRDTIRITEASLRRDFGVESPRIAVAGLNPHAGEGGAMGREEIELIAPVIAALRAEGLGLTGPHSADTMFHAAARAGYDAAVAMYHDQALIPIKTIDFAGGVNVTLGLPFIRTSPDHGTAFDIAGTGRADPTSFIAALQMAREMAEARRAA</sequence>
<dbReference type="InterPro" id="IPR037510">
    <property type="entry name" value="PdxA"/>
</dbReference>
<dbReference type="GO" id="GO:0050897">
    <property type="term" value="F:cobalt ion binding"/>
    <property type="evidence" value="ECO:0007669"/>
    <property type="project" value="UniProtKB-UniRule"/>
</dbReference>
<dbReference type="RefSeq" id="WP_168623082.1">
    <property type="nucleotide sequence ID" value="NZ_JAAZQQ010000002.1"/>
</dbReference>
<feature type="binding site" evidence="7">
    <location>
        <position position="270"/>
    </location>
    <ligand>
        <name>substrate</name>
    </ligand>
</feature>
<accession>A0A7X6GYI6</accession>
<comment type="pathway">
    <text evidence="7">Cofactor biosynthesis; pyridoxine 5'-phosphate biosynthesis; pyridoxine 5'-phosphate from D-erythrose 4-phosphate: step 4/5.</text>
</comment>
<dbReference type="Gene3D" id="3.40.718.10">
    <property type="entry name" value="Isopropylmalate Dehydrogenase"/>
    <property type="match status" value="1"/>
</dbReference>
<keyword evidence="9" id="KW-1185">Reference proteome</keyword>
<gene>
    <name evidence="7 8" type="primary">pdxA</name>
    <name evidence="8" type="ORF">HCU73_09045</name>
</gene>
<keyword evidence="6 7" id="KW-0664">Pyridoxine biosynthesis</keyword>
<keyword evidence="7" id="KW-0170">Cobalt</keyword>
<dbReference type="GO" id="GO:0050570">
    <property type="term" value="F:4-hydroxythreonine-4-phosphate dehydrogenase activity"/>
    <property type="evidence" value="ECO:0007669"/>
    <property type="project" value="UniProtKB-UniRule"/>
</dbReference>
<dbReference type="PANTHER" id="PTHR30004">
    <property type="entry name" value="4-HYDROXYTHREONINE-4-PHOSPHATE DEHYDROGENASE"/>
    <property type="match status" value="1"/>
</dbReference>
<comment type="miscellaneous">
    <text evidence="7">The active site is located at the dimer interface.</text>
</comment>
<dbReference type="GO" id="GO:0008615">
    <property type="term" value="P:pyridoxine biosynthetic process"/>
    <property type="evidence" value="ECO:0007669"/>
    <property type="project" value="UniProtKB-UniRule"/>
</dbReference>
<keyword evidence="7" id="KW-0460">Magnesium</keyword>
<evidence type="ECO:0000256" key="6">
    <source>
        <dbReference type="ARBA" id="ARBA00023096"/>
    </source>
</evidence>
<feature type="binding site" evidence="7">
    <location>
        <position position="207"/>
    </location>
    <ligand>
        <name>a divalent metal cation</name>
        <dbReference type="ChEBI" id="CHEBI:60240"/>
        <note>ligand shared between dimeric partners</note>
    </ligand>
</feature>
<feature type="binding site" evidence="7">
    <location>
        <position position="262"/>
    </location>
    <ligand>
        <name>a divalent metal cation</name>
        <dbReference type="ChEBI" id="CHEBI:60240"/>
        <note>ligand shared between dimeric partners</note>
    </ligand>
</feature>
<evidence type="ECO:0000313" key="9">
    <source>
        <dbReference type="Proteomes" id="UP000526408"/>
    </source>
</evidence>
<name>A0A7X6GYI6_9RHOB</name>
<feature type="binding site" evidence="7">
    <location>
        <position position="288"/>
    </location>
    <ligand>
        <name>substrate</name>
    </ligand>
</feature>
<comment type="function">
    <text evidence="7">Catalyzes the NAD(P)-dependent oxidation of 4-(phosphooxy)-L-threonine (HTP) into 2-amino-3-oxo-4-(phosphooxy)butyric acid which spontaneously decarboxylates to form 3-amino-2-oxopropyl phosphate (AHAP).</text>
</comment>
<dbReference type="GO" id="GO:0042823">
    <property type="term" value="P:pyridoxal phosphate biosynthetic process"/>
    <property type="evidence" value="ECO:0007669"/>
    <property type="project" value="UniProtKB-UniRule"/>
</dbReference>
<feature type="binding site" evidence="7">
    <location>
        <position position="162"/>
    </location>
    <ligand>
        <name>a divalent metal cation</name>
        <dbReference type="ChEBI" id="CHEBI:60240"/>
        <note>ligand shared between dimeric partners</note>
    </ligand>
</feature>
<dbReference type="HAMAP" id="MF_00536">
    <property type="entry name" value="PdxA"/>
    <property type="match status" value="1"/>
</dbReference>
<proteinExistence type="inferred from homology"/>
<keyword evidence="7" id="KW-0862">Zinc</keyword>
<evidence type="ECO:0000256" key="7">
    <source>
        <dbReference type="HAMAP-Rule" id="MF_00536"/>
    </source>
</evidence>
<dbReference type="NCBIfam" id="NF003699">
    <property type="entry name" value="PRK05312.1"/>
    <property type="match status" value="1"/>
</dbReference>
<keyword evidence="1 7" id="KW-0963">Cytoplasm</keyword>
<evidence type="ECO:0000256" key="4">
    <source>
        <dbReference type="ARBA" id="ARBA00023002"/>
    </source>
</evidence>
<dbReference type="EC" id="1.1.1.262" evidence="7"/>
<dbReference type="SUPFAM" id="SSF53659">
    <property type="entry name" value="Isocitrate/Isopropylmalate dehydrogenase-like"/>
    <property type="match status" value="1"/>
</dbReference>
<evidence type="ECO:0000256" key="1">
    <source>
        <dbReference type="ARBA" id="ARBA00022490"/>
    </source>
</evidence>
<keyword evidence="4 7" id="KW-0560">Oxidoreductase</keyword>
<comment type="similarity">
    <text evidence="7">Belongs to the PdxA family.</text>
</comment>
<dbReference type="EMBL" id="JAAZQQ010000002">
    <property type="protein sequence ID" value="NKX44735.1"/>
    <property type="molecule type" value="Genomic_DNA"/>
</dbReference>
<evidence type="ECO:0000256" key="3">
    <source>
        <dbReference type="ARBA" id="ARBA00022857"/>
    </source>
</evidence>
<keyword evidence="5 7" id="KW-0520">NAD</keyword>
<comment type="cofactor">
    <cofactor evidence="7">
        <name>Zn(2+)</name>
        <dbReference type="ChEBI" id="CHEBI:29105"/>
    </cofactor>
    <cofactor evidence="7">
        <name>Mg(2+)</name>
        <dbReference type="ChEBI" id="CHEBI:18420"/>
    </cofactor>
    <cofactor evidence="7">
        <name>Co(2+)</name>
        <dbReference type="ChEBI" id="CHEBI:48828"/>
    </cofactor>
    <text evidence="7">Binds 1 divalent metal cation per subunit. Can use ions such as Zn(2+), Mg(2+) or Co(2+).</text>
</comment>